<name>A0ABT3G1I9_9BACT</name>
<gene>
    <name evidence="1" type="ORF">OJ996_08960</name>
</gene>
<protein>
    <submittedName>
        <fullName evidence="1">Uncharacterized protein</fullName>
    </submittedName>
</protein>
<reference evidence="1" key="1">
    <citation type="submission" date="2022-10" db="EMBL/GenBank/DDBJ databases">
        <title>Luteolibacter sp. GHJ8, whole genome shotgun sequencing project.</title>
        <authorList>
            <person name="Zhao G."/>
            <person name="Shen L."/>
        </authorList>
    </citation>
    <scope>NUCLEOTIDE SEQUENCE</scope>
    <source>
        <strain evidence="1">GHJ8</strain>
    </source>
</reference>
<dbReference type="EMBL" id="JAPDDR010000004">
    <property type="protein sequence ID" value="MCW1913702.1"/>
    <property type="molecule type" value="Genomic_DNA"/>
</dbReference>
<evidence type="ECO:0000313" key="2">
    <source>
        <dbReference type="Proteomes" id="UP001165653"/>
    </source>
</evidence>
<dbReference type="Proteomes" id="UP001165653">
    <property type="component" value="Unassembled WGS sequence"/>
</dbReference>
<evidence type="ECO:0000313" key="1">
    <source>
        <dbReference type="EMBL" id="MCW1913702.1"/>
    </source>
</evidence>
<proteinExistence type="predicted"/>
<organism evidence="1 2">
    <name type="scientific">Luteolibacter rhizosphaerae</name>
    <dbReference type="NCBI Taxonomy" id="2989719"/>
    <lineage>
        <taxon>Bacteria</taxon>
        <taxon>Pseudomonadati</taxon>
        <taxon>Verrucomicrobiota</taxon>
        <taxon>Verrucomicrobiia</taxon>
        <taxon>Verrucomicrobiales</taxon>
        <taxon>Verrucomicrobiaceae</taxon>
        <taxon>Luteolibacter</taxon>
    </lineage>
</organism>
<accession>A0ABT3G1I9</accession>
<comment type="caution">
    <text evidence="1">The sequence shown here is derived from an EMBL/GenBank/DDBJ whole genome shotgun (WGS) entry which is preliminary data.</text>
</comment>
<sequence length="250" mass="27411">MSNTTQTAPGKGEVTGETLVDLEFALPTWLWELVKQVSREELITTDEVVREALTERFSTRQKMAEFEKSGIPEATILSHIIKAGSAAVFDHFKSKEEITIPLKLAVVPTGTLPVFLNERTVRYLRECAKICNVDADEWVEGWIGEAQVNDGLCGRNDVDFGGIGFDMVENHHDVDEETRSSQEKDELYEKLRGVAFRYQQELKAEALEDAVEGTAGRVASLVQAGDRPGAARALANGIQEAAASVEGGAE</sequence>
<dbReference type="RefSeq" id="WP_264513204.1">
    <property type="nucleotide sequence ID" value="NZ_JAPDDR010000004.1"/>
</dbReference>
<keyword evidence="2" id="KW-1185">Reference proteome</keyword>